<dbReference type="EMBL" id="JAEEAQ010001594">
    <property type="protein sequence ID" value="MBI0320513.1"/>
    <property type="molecule type" value="Genomic_DNA"/>
</dbReference>
<protein>
    <submittedName>
        <fullName evidence="1">Uncharacterized protein</fullName>
    </submittedName>
</protein>
<dbReference type="RefSeq" id="WP_198282780.1">
    <property type="nucleotide sequence ID" value="NZ_JAEEAQ010001594.1"/>
</dbReference>
<accession>A0ABS0RTW6</accession>
<evidence type="ECO:0000313" key="2">
    <source>
        <dbReference type="Proteomes" id="UP000638849"/>
    </source>
</evidence>
<proteinExistence type="predicted"/>
<comment type="caution">
    <text evidence="1">The sequence shown here is derived from an EMBL/GenBank/DDBJ whole genome shotgun (WGS) entry which is preliminary data.</text>
</comment>
<evidence type="ECO:0000313" key="1">
    <source>
        <dbReference type="EMBL" id="MBI0320513.1"/>
    </source>
</evidence>
<reference evidence="1 2" key="1">
    <citation type="submission" date="2020-12" db="EMBL/GenBank/DDBJ databases">
        <authorList>
            <person name="Kusuma A.B."/>
            <person name="Nouioui I."/>
            <person name="Goodfellow M."/>
        </authorList>
    </citation>
    <scope>NUCLEOTIDE SEQUENCE [LARGE SCALE GENOMIC DNA]</scope>
    <source>
        <strain evidence="1 2">DSM 41764</strain>
    </source>
</reference>
<sequence length="137" mass="14776">EEYRVSPEAAAAVAALAKPRTLKVSSRRFAKTILCIEQCSDRAVTARALGSALEFVAAGSSPDYFRLLSEGRPLANYPVDLVTADGKRRHLDTDAKGEVRLSANDRGAMMLFAAVMTPPAAGERFILDLTTLTFSRS</sequence>
<name>A0ABS0RTW6_9ACTN</name>
<organism evidence="1 2">
    <name type="scientific">Streptomyces javensis</name>
    <dbReference type="NCBI Taxonomy" id="114698"/>
    <lineage>
        <taxon>Bacteria</taxon>
        <taxon>Bacillati</taxon>
        <taxon>Actinomycetota</taxon>
        <taxon>Actinomycetes</taxon>
        <taxon>Kitasatosporales</taxon>
        <taxon>Streptomycetaceae</taxon>
        <taxon>Streptomyces</taxon>
        <taxon>Streptomyces violaceusniger group</taxon>
    </lineage>
</organism>
<dbReference type="Proteomes" id="UP000638849">
    <property type="component" value="Unassembled WGS sequence"/>
</dbReference>
<feature type="non-terminal residue" evidence="1">
    <location>
        <position position="1"/>
    </location>
</feature>
<keyword evidence="2" id="KW-1185">Reference proteome</keyword>
<gene>
    <name evidence="1" type="ORF">JBF12_47735</name>
</gene>